<dbReference type="EMBL" id="JYDW01000514">
    <property type="protein sequence ID" value="KRZ47937.1"/>
    <property type="molecule type" value="Genomic_DNA"/>
</dbReference>
<name>A0A0V1KLE5_9BILA</name>
<sequence>MSVVDLRITKDITKLGTASSSNSFFVHSQRIMNSLQISFCVGHEYFSQRSQCHVDYYKRIARNGLKDYMGKSVFVLRFSHGSSEIRHYCFVVPITQINR</sequence>
<evidence type="ECO:0000313" key="2">
    <source>
        <dbReference type="Proteomes" id="UP000054721"/>
    </source>
</evidence>
<protein>
    <submittedName>
        <fullName evidence="1">Uncharacterized protein</fullName>
    </submittedName>
</protein>
<accession>A0A0V1KLE5</accession>
<dbReference type="AlphaFoldDB" id="A0A0V1KLE5"/>
<dbReference type="Proteomes" id="UP000054721">
    <property type="component" value="Unassembled WGS sequence"/>
</dbReference>
<evidence type="ECO:0000313" key="1">
    <source>
        <dbReference type="EMBL" id="KRZ47937.1"/>
    </source>
</evidence>
<comment type="caution">
    <text evidence="1">The sequence shown here is derived from an EMBL/GenBank/DDBJ whole genome shotgun (WGS) entry which is preliminary data.</text>
</comment>
<reference evidence="1 2" key="1">
    <citation type="submission" date="2015-05" db="EMBL/GenBank/DDBJ databases">
        <title>Evolution of Trichinella species and genotypes.</title>
        <authorList>
            <person name="Korhonen P.K."/>
            <person name="Edoardo P."/>
            <person name="Giuseppe L.R."/>
            <person name="Gasser R.B."/>
        </authorList>
    </citation>
    <scope>NUCLEOTIDE SEQUENCE [LARGE SCALE GENOMIC DNA]</scope>
    <source>
        <strain evidence="1">ISS10</strain>
    </source>
</reference>
<proteinExistence type="predicted"/>
<keyword evidence="2" id="KW-1185">Reference proteome</keyword>
<organism evidence="1 2">
    <name type="scientific">Trichinella nativa</name>
    <dbReference type="NCBI Taxonomy" id="6335"/>
    <lineage>
        <taxon>Eukaryota</taxon>
        <taxon>Metazoa</taxon>
        <taxon>Ecdysozoa</taxon>
        <taxon>Nematoda</taxon>
        <taxon>Enoplea</taxon>
        <taxon>Dorylaimia</taxon>
        <taxon>Trichinellida</taxon>
        <taxon>Trichinellidae</taxon>
        <taxon>Trichinella</taxon>
    </lineage>
</organism>
<gene>
    <name evidence="1" type="ORF">T02_8659</name>
</gene>